<dbReference type="GO" id="GO:0003938">
    <property type="term" value="F:IMP dehydrogenase activity"/>
    <property type="evidence" value="ECO:0007669"/>
    <property type="project" value="UniProtKB-UniRule"/>
</dbReference>
<evidence type="ECO:0000256" key="10">
    <source>
        <dbReference type="ARBA" id="ARBA00023027"/>
    </source>
</evidence>
<evidence type="ECO:0000256" key="5">
    <source>
        <dbReference type="ARBA" id="ARBA00022737"/>
    </source>
</evidence>
<keyword evidence="5" id="KW-0677">Repeat</keyword>
<keyword evidence="8 13" id="KW-0630">Potassium</keyword>
<dbReference type="InterPro" id="IPR015875">
    <property type="entry name" value="IMP_DH/GMP_Rdtase_CS"/>
</dbReference>
<evidence type="ECO:0000256" key="1">
    <source>
        <dbReference type="ARBA" id="ARBA00001958"/>
    </source>
</evidence>
<feature type="binding site" description="in other chain" evidence="13 17">
    <location>
        <position position="296"/>
    </location>
    <ligand>
        <name>K(+)</name>
        <dbReference type="ChEBI" id="CHEBI:29103"/>
        <note>ligand shared between two tetrameric partners</note>
    </ligand>
</feature>
<feature type="active site" description="Proton acceptor" evidence="13 14">
    <location>
        <position position="397"/>
    </location>
</feature>
<dbReference type="PROSITE" id="PS51371">
    <property type="entry name" value="CBS"/>
    <property type="match status" value="2"/>
</dbReference>
<dbReference type="Pfam" id="PF00571">
    <property type="entry name" value="CBS"/>
    <property type="match status" value="2"/>
</dbReference>
<evidence type="ECO:0000256" key="8">
    <source>
        <dbReference type="ARBA" id="ARBA00022958"/>
    </source>
</evidence>
<comment type="cofactor">
    <cofactor evidence="1 13">
        <name>K(+)</name>
        <dbReference type="ChEBI" id="CHEBI:29103"/>
    </cofactor>
</comment>
<organism evidence="22">
    <name type="scientific">Desulfofervidus auxilii</name>
    <dbReference type="NCBI Taxonomy" id="1621989"/>
    <lineage>
        <taxon>Bacteria</taxon>
        <taxon>Pseudomonadati</taxon>
        <taxon>Thermodesulfobacteriota</taxon>
        <taxon>Candidatus Desulfofervidia</taxon>
        <taxon>Candidatus Desulfofervidales</taxon>
        <taxon>Candidatus Desulfofervidaceae</taxon>
        <taxon>Candidatus Desulfofervidus</taxon>
    </lineage>
</organism>
<feature type="binding site" evidence="13">
    <location>
        <position position="244"/>
    </location>
    <ligand>
        <name>NAD(+)</name>
        <dbReference type="ChEBI" id="CHEBI:57540"/>
    </ligand>
</feature>
<comment type="similarity">
    <text evidence="2 13 19">Belongs to the IMPDH/GMPR family.</text>
</comment>
<reference evidence="22" key="1">
    <citation type="journal article" date="2020" name="mSystems">
        <title>Genome- and Community-Level Interaction Insights into Carbon Utilization and Element Cycling Functions of Hydrothermarchaeota in Hydrothermal Sediment.</title>
        <authorList>
            <person name="Zhou Z."/>
            <person name="Liu Y."/>
            <person name="Xu W."/>
            <person name="Pan J."/>
            <person name="Luo Z.H."/>
            <person name="Li M."/>
        </authorList>
    </citation>
    <scope>NUCLEOTIDE SEQUENCE [LARGE SCALE GENOMIC DNA]</scope>
    <source>
        <strain evidence="22">HyVt-233</strain>
    </source>
</reference>
<evidence type="ECO:0000259" key="21">
    <source>
        <dbReference type="PROSITE" id="PS51371"/>
    </source>
</evidence>
<dbReference type="GO" id="GO:0006183">
    <property type="term" value="P:GTP biosynthetic process"/>
    <property type="evidence" value="ECO:0007669"/>
    <property type="project" value="TreeGrafter"/>
</dbReference>
<dbReference type="PIRSF" id="PIRSF000130">
    <property type="entry name" value="IMPDH"/>
    <property type="match status" value="1"/>
</dbReference>
<name>A0A7C0U2I0_DESA2</name>
<dbReference type="Gene3D" id="3.20.20.70">
    <property type="entry name" value="Aldolase class I"/>
    <property type="match status" value="1"/>
</dbReference>
<dbReference type="SMART" id="SM00116">
    <property type="entry name" value="CBS"/>
    <property type="match status" value="2"/>
</dbReference>
<evidence type="ECO:0000256" key="13">
    <source>
        <dbReference type="HAMAP-Rule" id="MF_01964"/>
    </source>
</evidence>
<evidence type="ECO:0000256" key="14">
    <source>
        <dbReference type="PIRSR" id="PIRSR000130-1"/>
    </source>
</evidence>
<evidence type="ECO:0000256" key="17">
    <source>
        <dbReference type="PIRSR" id="PIRSR000130-4"/>
    </source>
</evidence>
<dbReference type="Pfam" id="PF00478">
    <property type="entry name" value="IMPDH"/>
    <property type="match status" value="1"/>
</dbReference>
<dbReference type="FunFam" id="3.20.20.70:FF:000003">
    <property type="entry name" value="GMP reductase"/>
    <property type="match status" value="1"/>
</dbReference>
<comment type="function">
    <text evidence="13">Catalyzes the conversion of inosine 5'-phosphate (IMP) to xanthosine 5'-phosphate (XMP), the first committed and rate-limiting step in the de novo synthesis of guanine nucleotides, and therefore plays an important role in the regulation of cell growth.</text>
</comment>
<dbReference type="CDD" id="cd00381">
    <property type="entry name" value="IMPDH"/>
    <property type="match status" value="1"/>
</dbReference>
<evidence type="ECO:0000256" key="20">
    <source>
        <dbReference type="RuleBase" id="RU003928"/>
    </source>
</evidence>
<sequence>MDIKEALTFDDVLLVPAYSEVLPKEVDVSTYLTPRIRLNIPILSAAMDTVTEARTAISLAREGGIGIIHRNMSIEKQALEVEKVKKSESGMIVDPVTVEPEQKIYKVLEIMKEYRISGVPVVRGKKLVGIVTNRDLRFETNLEKTVEEVMTKENLITVRPGISLEQAKEILHKHRIEKLLVVDEKGNLCGLITIKDIMKLKKYPNACKDELGRLRVGAAIGVGPDWEKRLDALIKAHVDVVVIDVAHGHSKKVIETVRSIKANFPDVEVIAGNVATEEGAESLIKAGADAVKVGVGPGSICTTRVVAGVGVPQITAIMDAVKAGRKYNIPIIADGGIKFSGDITKAIAAGANAVMIGSLFAGTEESPGETILYQGRTYKLYRGMGSLGALKEGFSDRYMQSLETKEFKYTLEESISSTKFVPEGIEGRVPYRGPLAGIVYQLVGGLRAGMGYLGCRNIKELQTKAKFVKITTAGLRESHVHDVIIVREAPNYQLERGV</sequence>
<feature type="binding site" evidence="13">
    <location>
        <position position="479"/>
    </location>
    <ligand>
        <name>K(+)</name>
        <dbReference type="ChEBI" id="CHEBI:29103"/>
        <note>ligand shared between two tetrameric partners</note>
    </ligand>
</feature>
<feature type="binding site" evidence="16">
    <location>
        <begin position="244"/>
        <end position="246"/>
    </location>
    <ligand>
        <name>NAD(+)</name>
        <dbReference type="ChEBI" id="CHEBI:57540"/>
    </ligand>
</feature>
<dbReference type="HAMAP" id="MF_01964">
    <property type="entry name" value="IMPDH"/>
    <property type="match status" value="1"/>
</dbReference>
<feature type="binding site" evidence="13 15">
    <location>
        <begin position="357"/>
        <end position="358"/>
    </location>
    <ligand>
        <name>IMP</name>
        <dbReference type="ChEBI" id="CHEBI:58053"/>
    </ligand>
</feature>
<dbReference type="InterPro" id="IPR013785">
    <property type="entry name" value="Aldolase_TIM"/>
</dbReference>
<dbReference type="UniPathway" id="UPA00601">
    <property type="reaction ID" value="UER00295"/>
</dbReference>
<proteinExistence type="inferred from homology"/>
<evidence type="ECO:0000256" key="12">
    <source>
        <dbReference type="ARBA" id="ARBA00048028"/>
    </source>
</evidence>
<dbReference type="SUPFAM" id="SSF51412">
    <property type="entry name" value="Inosine monophosphate dehydrogenase (IMPDH)"/>
    <property type="match status" value="1"/>
</dbReference>
<comment type="pathway">
    <text evidence="13 20">Purine metabolism; XMP biosynthesis via de novo pathway; XMP from IMP: step 1/1.</text>
</comment>
<evidence type="ECO:0000256" key="19">
    <source>
        <dbReference type="RuleBase" id="RU003927"/>
    </source>
</evidence>
<dbReference type="InterPro" id="IPR001093">
    <property type="entry name" value="IMP_DH_GMPRt"/>
</dbReference>
<evidence type="ECO:0000256" key="4">
    <source>
        <dbReference type="ARBA" id="ARBA00022723"/>
    </source>
</evidence>
<evidence type="ECO:0000256" key="9">
    <source>
        <dbReference type="ARBA" id="ARBA00023002"/>
    </source>
</evidence>
<comment type="subunit">
    <text evidence="3 13">Homotetramer.</text>
</comment>
<dbReference type="PROSITE" id="PS00487">
    <property type="entry name" value="IMP_DH_GMP_RED"/>
    <property type="match status" value="1"/>
</dbReference>
<feature type="binding site" evidence="13 15">
    <location>
        <position position="299"/>
    </location>
    <ligand>
        <name>IMP</name>
        <dbReference type="ChEBI" id="CHEBI:58053"/>
    </ligand>
</feature>
<comment type="caution">
    <text evidence="22">The sequence shown here is derived from an EMBL/GenBank/DDBJ whole genome shotgun (WGS) entry which is preliminary data.</text>
</comment>
<feature type="domain" description="CBS" evidence="21">
    <location>
        <begin position="91"/>
        <end position="148"/>
    </location>
</feature>
<dbReference type="GO" id="GO:0006177">
    <property type="term" value="P:GMP biosynthetic process"/>
    <property type="evidence" value="ECO:0007669"/>
    <property type="project" value="UniProtKB-UniRule"/>
</dbReference>
<dbReference type="Proteomes" id="UP000886289">
    <property type="component" value="Unassembled WGS sequence"/>
</dbReference>
<feature type="binding site" evidence="13 16">
    <location>
        <begin position="294"/>
        <end position="296"/>
    </location>
    <ligand>
        <name>NAD(+)</name>
        <dbReference type="ChEBI" id="CHEBI:57540"/>
    </ligand>
</feature>
<protein>
    <recommendedName>
        <fullName evidence="13 20">Inosine-5'-monophosphate dehydrogenase</fullName>
        <shortName evidence="13">IMP dehydrogenase</shortName>
        <shortName evidence="13">IMPD</shortName>
        <shortName evidence="13">IMPDH</shortName>
        <ecNumber evidence="13 20">1.1.1.205</ecNumber>
    </recommendedName>
</protein>
<feature type="domain" description="CBS" evidence="21">
    <location>
        <begin position="150"/>
        <end position="210"/>
    </location>
</feature>
<evidence type="ECO:0000256" key="6">
    <source>
        <dbReference type="ARBA" id="ARBA00022749"/>
    </source>
</evidence>
<dbReference type="InterPro" id="IPR000644">
    <property type="entry name" value="CBS_dom"/>
</dbReference>
<feature type="binding site" description="in other chain" evidence="13 17">
    <location>
        <position position="301"/>
    </location>
    <ligand>
        <name>K(+)</name>
        <dbReference type="ChEBI" id="CHEBI:29103"/>
        <note>ligand shared between two tetrameric partners</note>
    </ligand>
</feature>
<feature type="binding site" evidence="13">
    <location>
        <position position="477"/>
    </location>
    <ligand>
        <name>K(+)</name>
        <dbReference type="ChEBI" id="CHEBI:29103"/>
        <note>ligand shared between two tetrameric partners</note>
    </ligand>
</feature>
<feature type="binding site" evidence="13">
    <location>
        <position position="478"/>
    </location>
    <ligand>
        <name>K(+)</name>
        <dbReference type="ChEBI" id="CHEBI:29103"/>
        <note>ligand shared between two tetrameric partners</note>
    </ligand>
</feature>
<evidence type="ECO:0000256" key="11">
    <source>
        <dbReference type="ARBA" id="ARBA00023122"/>
    </source>
</evidence>
<keyword evidence="10 13" id="KW-0520">NAD</keyword>
<evidence type="ECO:0000256" key="3">
    <source>
        <dbReference type="ARBA" id="ARBA00011881"/>
    </source>
</evidence>
<dbReference type="EC" id="1.1.1.205" evidence="13 20"/>
<gene>
    <name evidence="13 22" type="primary">guaB</name>
    <name evidence="22" type="ORF">ENG63_05095</name>
</gene>
<dbReference type="PANTHER" id="PTHR11911">
    <property type="entry name" value="INOSINE-5-MONOPHOSPHATE DEHYDROGENASE RELATED"/>
    <property type="match status" value="1"/>
</dbReference>
<dbReference type="SUPFAM" id="SSF54631">
    <property type="entry name" value="CBS-domain pair"/>
    <property type="match status" value="1"/>
</dbReference>
<dbReference type="GO" id="GO:0000166">
    <property type="term" value="F:nucleotide binding"/>
    <property type="evidence" value="ECO:0007669"/>
    <property type="project" value="UniProtKB-UniRule"/>
</dbReference>
<feature type="binding site" evidence="13 15">
    <location>
        <begin position="334"/>
        <end position="336"/>
    </location>
    <ligand>
        <name>IMP</name>
        <dbReference type="ChEBI" id="CHEBI:58053"/>
    </ligand>
</feature>
<keyword evidence="11 18" id="KW-0129">CBS domain</keyword>
<accession>A0A7C0U2I0</accession>
<feature type="binding site" evidence="13 15">
    <location>
        <begin position="381"/>
        <end position="385"/>
    </location>
    <ligand>
        <name>IMP</name>
        <dbReference type="ChEBI" id="CHEBI:58053"/>
    </ligand>
</feature>
<dbReference type="PANTHER" id="PTHR11911:SF111">
    <property type="entry name" value="INOSINE-5'-MONOPHOSPHATE DEHYDROGENASE"/>
    <property type="match status" value="1"/>
</dbReference>
<dbReference type="EMBL" id="DRBS01000196">
    <property type="protein sequence ID" value="HDD44220.1"/>
    <property type="molecule type" value="Genomic_DNA"/>
</dbReference>
<comment type="caution">
    <text evidence="13">Lacks conserved residue(s) required for the propagation of feature annotation.</text>
</comment>
<comment type="activity regulation">
    <text evidence="13">Mycophenolic acid (MPA) is a non-competitive inhibitor that prevents formation of the closed enzyme conformation by binding to the same site as the amobile flap. In contrast, mizoribine monophosphate (MZP) is a competitive inhibitor that induces the closed conformation. MPA is a potent inhibitor of mammalian IMPDHs but a poor inhibitor of the bacterial enzymes. MZP is a more potent inhibitor of bacterial IMPDH.</text>
</comment>
<feature type="binding site" description="in other chain" evidence="13 17">
    <location>
        <position position="298"/>
    </location>
    <ligand>
        <name>K(+)</name>
        <dbReference type="ChEBI" id="CHEBI:29103"/>
        <note>ligand shared between two tetrameric partners</note>
    </ligand>
</feature>
<evidence type="ECO:0000256" key="7">
    <source>
        <dbReference type="ARBA" id="ARBA00022755"/>
    </source>
</evidence>
<keyword evidence="6 13" id="KW-0332">GMP biosynthesis</keyword>
<comment type="catalytic activity">
    <reaction evidence="12 13 20">
        <text>IMP + NAD(+) + H2O = XMP + NADH + H(+)</text>
        <dbReference type="Rhea" id="RHEA:11708"/>
        <dbReference type="ChEBI" id="CHEBI:15377"/>
        <dbReference type="ChEBI" id="CHEBI:15378"/>
        <dbReference type="ChEBI" id="CHEBI:57464"/>
        <dbReference type="ChEBI" id="CHEBI:57540"/>
        <dbReference type="ChEBI" id="CHEBI:57945"/>
        <dbReference type="ChEBI" id="CHEBI:58053"/>
        <dbReference type="EC" id="1.1.1.205"/>
    </reaction>
</comment>
<dbReference type="NCBIfam" id="TIGR01302">
    <property type="entry name" value="IMP_dehydrog"/>
    <property type="match status" value="1"/>
</dbReference>
<evidence type="ECO:0000256" key="18">
    <source>
        <dbReference type="PROSITE-ProRule" id="PRU00703"/>
    </source>
</evidence>
<dbReference type="InterPro" id="IPR046342">
    <property type="entry name" value="CBS_dom_sf"/>
</dbReference>
<evidence type="ECO:0000256" key="15">
    <source>
        <dbReference type="PIRSR" id="PIRSR000130-2"/>
    </source>
</evidence>
<dbReference type="SMART" id="SM01240">
    <property type="entry name" value="IMPDH"/>
    <property type="match status" value="1"/>
</dbReference>
<evidence type="ECO:0000256" key="2">
    <source>
        <dbReference type="ARBA" id="ARBA00005502"/>
    </source>
</evidence>
<dbReference type="InterPro" id="IPR005990">
    <property type="entry name" value="IMP_DH"/>
</dbReference>
<keyword evidence="9 13" id="KW-0560">Oxidoreductase</keyword>
<keyword evidence="7 13" id="KW-0658">Purine biosynthesis</keyword>
<dbReference type="AlphaFoldDB" id="A0A7C0U2I0"/>
<dbReference type="GO" id="GO:0046872">
    <property type="term" value="F:metal ion binding"/>
    <property type="evidence" value="ECO:0007669"/>
    <property type="project" value="UniProtKB-UniRule"/>
</dbReference>
<dbReference type="CDD" id="cd04601">
    <property type="entry name" value="CBS_pair_IMPDH"/>
    <property type="match status" value="1"/>
</dbReference>
<evidence type="ECO:0000313" key="22">
    <source>
        <dbReference type="EMBL" id="HDD44220.1"/>
    </source>
</evidence>
<evidence type="ECO:0000256" key="16">
    <source>
        <dbReference type="PIRSR" id="PIRSR000130-3"/>
    </source>
</evidence>
<keyword evidence="4 13" id="KW-0479">Metal-binding</keyword>
<feature type="binding site" evidence="13 15">
    <location>
        <position position="423"/>
    </location>
    <ligand>
        <name>IMP</name>
        <dbReference type="ChEBI" id="CHEBI:58053"/>
    </ligand>
</feature>
<feature type="active site" description="Thioimidate intermediate" evidence="13 14">
    <location>
        <position position="301"/>
    </location>
</feature>